<dbReference type="InterPro" id="IPR001763">
    <property type="entry name" value="Rhodanese-like_dom"/>
</dbReference>
<dbReference type="SMART" id="SM00450">
    <property type="entry name" value="RHOD"/>
    <property type="match status" value="1"/>
</dbReference>
<dbReference type="CDD" id="cd00158">
    <property type="entry name" value="RHOD"/>
    <property type="match status" value="1"/>
</dbReference>
<gene>
    <name evidence="2" type="ORF">UFOPK2373_00079</name>
</gene>
<dbReference type="PROSITE" id="PS50206">
    <property type="entry name" value="RHODANESE_3"/>
    <property type="match status" value="1"/>
</dbReference>
<name>A0A6J6MVX6_9ZZZZ</name>
<organism evidence="2">
    <name type="scientific">freshwater metagenome</name>
    <dbReference type="NCBI Taxonomy" id="449393"/>
    <lineage>
        <taxon>unclassified sequences</taxon>
        <taxon>metagenomes</taxon>
        <taxon>ecological metagenomes</taxon>
    </lineage>
</organism>
<dbReference type="EMBL" id="CAEZXL010000005">
    <property type="protein sequence ID" value="CAB4678440.1"/>
    <property type="molecule type" value="Genomic_DNA"/>
</dbReference>
<dbReference type="Gene3D" id="3.40.250.10">
    <property type="entry name" value="Rhodanese-like domain"/>
    <property type="match status" value="1"/>
</dbReference>
<dbReference type="InterPro" id="IPR036873">
    <property type="entry name" value="Rhodanese-like_dom_sf"/>
</dbReference>
<proteinExistence type="predicted"/>
<dbReference type="SUPFAM" id="SSF52821">
    <property type="entry name" value="Rhodanese/Cell cycle control phosphatase"/>
    <property type="match status" value="1"/>
</dbReference>
<dbReference type="Pfam" id="PF00581">
    <property type="entry name" value="Rhodanese"/>
    <property type="match status" value="1"/>
</dbReference>
<sequence>MTKFKFALASIFAVVLVLGVSACAPGKLDITDVTAIVDTRTADSFATSHIVGSVNIPYEGGDYLVRASALGKKGKYYVYGTNETEAGNAMGEMLSLGFSNVINLGSFEDAQRVLPLGVTK</sequence>
<dbReference type="PROSITE" id="PS51257">
    <property type="entry name" value="PROKAR_LIPOPROTEIN"/>
    <property type="match status" value="1"/>
</dbReference>
<protein>
    <submittedName>
        <fullName evidence="2">Unannotated protein</fullName>
    </submittedName>
</protein>
<evidence type="ECO:0000313" key="2">
    <source>
        <dbReference type="EMBL" id="CAB4678440.1"/>
    </source>
</evidence>
<accession>A0A6J6MVX6</accession>
<dbReference type="AlphaFoldDB" id="A0A6J6MVX6"/>
<reference evidence="2" key="1">
    <citation type="submission" date="2020-05" db="EMBL/GenBank/DDBJ databases">
        <authorList>
            <person name="Chiriac C."/>
            <person name="Salcher M."/>
            <person name="Ghai R."/>
            <person name="Kavagutti S V."/>
        </authorList>
    </citation>
    <scope>NUCLEOTIDE SEQUENCE</scope>
</reference>
<evidence type="ECO:0000259" key="1">
    <source>
        <dbReference type="PROSITE" id="PS50206"/>
    </source>
</evidence>
<feature type="domain" description="Rhodanese" evidence="1">
    <location>
        <begin position="30"/>
        <end position="118"/>
    </location>
</feature>